<comment type="caution">
    <text evidence="1">The sequence shown here is derived from an EMBL/GenBank/DDBJ whole genome shotgun (WGS) entry which is preliminary data.</text>
</comment>
<dbReference type="InterPro" id="IPR019587">
    <property type="entry name" value="Polyketide_cyclase/dehydratase"/>
</dbReference>
<dbReference type="EMBL" id="BNBT01000166">
    <property type="protein sequence ID" value="GHE90043.1"/>
    <property type="molecule type" value="Genomic_DNA"/>
</dbReference>
<dbReference type="AlphaFoldDB" id="A0A919A7K5"/>
<organism evidence="1 2">
    <name type="scientific">Streptomyces longispororuber</name>
    <dbReference type="NCBI Taxonomy" id="68230"/>
    <lineage>
        <taxon>Bacteria</taxon>
        <taxon>Bacillati</taxon>
        <taxon>Actinomycetota</taxon>
        <taxon>Actinomycetes</taxon>
        <taxon>Kitasatosporales</taxon>
        <taxon>Streptomycetaceae</taxon>
        <taxon>Streptomyces</taxon>
    </lineage>
</organism>
<evidence type="ECO:0000313" key="2">
    <source>
        <dbReference type="Proteomes" id="UP000608024"/>
    </source>
</evidence>
<dbReference type="CDD" id="cd08861">
    <property type="entry name" value="OtcD1_ARO-CYC_like"/>
    <property type="match status" value="1"/>
</dbReference>
<evidence type="ECO:0000313" key="1">
    <source>
        <dbReference type="EMBL" id="GHE90043.1"/>
    </source>
</evidence>
<proteinExistence type="predicted"/>
<dbReference type="Proteomes" id="UP000608024">
    <property type="component" value="Unassembled WGS sequence"/>
</dbReference>
<accession>A0A919A7K5</accession>
<evidence type="ECO:0008006" key="3">
    <source>
        <dbReference type="Google" id="ProtNLM"/>
    </source>
</evidence>
<dbReference type="SUPFAM" id="SSF55961">
    <property type="entry name" value="Bet v1-like"/>
    <property type="match status" value="1"/>
</dbReference>
<name>A0A919A7K5_9ACTN</name>
<gene>
    <name evidence="1" type="ORF">GCM10018785_66280</name>
</gene>
<sequence>MVPVSGERVHRISHAIDVAAPAGVVYALVADPVRWPLYFPANVHVEQLDYDGTQERLRMWVIADGQVKSWISSRVQDAARRTVTYRQDLLMEPAASMGGTWTITEAGPRRCRLRVEHAFSAVGDRPEDVAWLTRATLANARADLESLGAVARRFGRLDALTLSFEESLRVNGPPRTPLQLPLRGR</sequence>
<dbReference type="Pfam" id="PF10604">
    <property type="entry name" value="Polyketide_cyc2"/>
    <property type="match status" value="1"/>
</dbReference>
<keyword evidence="2" id="KW-1185">Reference proteome</keyword>
<reference evidence="1" key="1">
    <citation type="journal article" date="2014" name="Int. J. Syst. Evol. Microbiol.">
        <title>Complete genome sequence of Corynebacterium casei LMG S-19264T (=DSM 44701T), isolated from a smear-ripened cheese.</title>
        <authorList>
            <consortium name="US DOE Joint Genome Institute (JGI-PGF)"/>
            <person name="Walter F."/>
            <person name="Albersmeier A."/>
            <person name="Kalinowski J."/>
            <person name="Ruckert C."/>
        </authorList>
    </citation>
    <scope>NUCLEOTIDE SEQUENCE</scope>
    <source>
        <strain evidence="1">JCM 4784</strain>
    </source>
</reference>
<dbReference type="InterPro" id="IPR023393">
    <property type="entry name" value="START-like_dom_sf"/>
</dbReference>
<dbReference type="Gene3D" id="3.30.530.20">
    <property type="match status" value="1"/>
</dbReference>
<protein>
    <recommendedName>
        <fullName evidence="3">Cyclase</fullName>
    </recommendedName>
</protein>
<reference evidence="1" key="2">
    <citation type="submission" date="2020-09" db="EMBL/GenBank/DDBJ databases">
        <authorList>
            <person name="Sun Q."/>
            <person name="Ohkuma M."/>
        </authorList>
    </citation>
    <scope>NUCLEOTIDE SEQUENCE</scope>
    <source>
        <strain evidence="1">JCM 4784</strain>
    </source>
</reference>